<evidence type="ECO:0000256" key="1">
    <source>
        <dbReference type="SAM" id="SignalP"/>
    </source>
</evidence>
<evidence type="ECO:0000313" key="3">
    <source>
        <dbReference type="Proteomes" id="UP000648075"/>
    </source>
</evidence>
<dbReference type="RefSeq" id="WP_189619999.1">
    <property type="nucleotide sequence ID" value="NZ_BMZA01000002.1"/>
</dbReference>
<protein>
    <submittedName>
        <fullName evidence="2">Uncharacterized protein</fullName>
    </submittedName>
</protein>
<dbReference type="Proteomes" id="UP000648075">
    <property type="component" value="Unassembled WGS sequence"/>
</dbReference>
<reference evidence="2" key="2">
    <citation type="submission" date="2020-09" db="EMBL/GenBank/DDBJ databases">
        <authorList>
            <person name="Sun Q."/>
            <person name="Kim S."/>
        </authorList>
    </citation>
    <scope>NUCLEOTIDE SEQUENCE</scope>
    <source>
        <strain evidence="2">KCTC 32255</strain>
    </source>
</reference>
<gene>
    <name evidence="2" type="ORF">GCM10011614_09760</name>
</gene>
<keyword evidence="3" id="KW-1185">Reference proteome</keyword>
<evidence type="ECO:0000313" key="2">
    <source>
        <dbReference type="EMBL" id="GGY96873.1"/>
    </source>
</evidence>
<comment type="caution">
    <text evidence="2">The sequence shown here is derived from an EMBL/GenBank/DDBJ whole genome shotgun (WGS) entry which is preliminary data.</text>
</comment>
<feature type="signal peptide" evidence="1">
    <location>
        <begin position="1"/>
        <end position="23"/>
    </location>
</feature>
<keyword evidence="1" id="KW-0732">Signal</keyword>
<proteinExistence type="predicted"/>
<dbReference type="AlphaFoldDB" id="A0A918PBW9"/>
<sequence length="132" mass="13363">MQRIPVILSGAVAAALATAPALAAPAKKPAPAAAAAPGKAALEHAVAYFKVFVSAMEAKDVPEPVKQTLMGCIYSNPFGKIATGIDTIMNQNAGKLDRSKPNDVFNVLVRICGYNGPTNAPAPAPAPGAAGR</sequence>
<feature type="chain" id="PRO_5037265137" evidence="1">
    <location>
        <begin position="24"/>
        <end position="132"/>
    </location>
</feature>
<dbReference type="EMBL" id="BMZA01000002">
    <property type="protein sequence ID" value="GGY96873.1"/>
    <property type="molecule type" value="Genomic_DNA"/>
</dbReference>
<organism evidence="2 3">
    <name type="scientific">Novosphingobium colocasiae</name>
    <dbReference type="NCBI Taxonomy" id="1256513"/>
    <lineage>
        <taxon>Bacteria</taxon>
        <taxon>Pseudomonadati</taxon>
        <taxon>Pseudomonadota</taxon>
        <taxon>Alphaproteobacteria</taxon>
        <taxon>Sphingomonadales</taxon>
        <taxon>Sphingomonadaceae</taxon>
        <taxon>Novosphingobium</taxon>
    </lineage>
</organism>
<reference evidence="2" key="1">
    <citation type="journal article" date="2014" name="Int. J. Syst. Evol. Microbiol.">
        <title>Complete genome sequence of Corynebacterium casei LMG S-19264T (=DSM 44701T), isolated from a smear-ripened cheese.</title>
        <authorList>
            <consortium name="US DOE Joint Genome Institute (JGI-PGF)"/>
            <person name="Walter F."/>
            <person name="Albersmeier A."/>
            <person name="Kalinowski J."/>
            <person name="Ruckert C."/>
        </authorList>
    </citation>
    <scope>NUCLEOTIDE SEQUENCE</scope>
    <source>
        <strain evidence="2">KCTC 32255</strain>
    </source>
</reference>
<name>A0A918PBW9_9SPHN</name>
<accession>A0A918PBW9</accession>